<dbReference type="Gene3D" id="3.40.190.10">
    <property type="entry name" value="Periplasmic binding protein-like II"/>
    <property type="match status" value="1"/>
</dbReference>
<dbReference type="Proteomes" id="UP001597353">
    <property type="component" value="Unassembled WGS sequence"/>
</dbReference>
<dbReference type="PANTHER" id="PTHR30290:SF38">
    <property type="entry name" value="D,D-DIPEPTIDE-BINDING PERIPLASMIC PROTEIN DDPA-RELATED"/>
    <property type="match status" value="1"/>
</dbReference>
<keyword evidence="3 4" id="KW-0732">Signal</keyword>
<protein>
    <submittedName>
        <fullName evidence="6">ABC transporter substrate-binding protein</fullName>
    </submittedName>
</protein>
<comment type="similarity">
    <text evidence="2">Belongs to the bacterial solute-binding protein 5 family.</text>
</comment>
<feature type="chain" id="PRO_5046558590" evidence="4">
    <location>
        <begin position="34"/>
        <end position="531"/>
    </location>
</feature>
<dbReference type="RefSeq" id="WP_390259007.1">
    <property type="nucleotide sequence ID" value="NZ_JBHUGH010000002.1"/>
</dbReference>
<evidence type="ECO:0000256" key="1">
    <source>
        <dbReference type="ARBA" id="ARBA00004418"/>
    </source>
</evidence>
<organism evidence="6 7">
    <name type="scientific">Halodurantibacterium flavum</name>
    <dbReference type="NCBI Taxonomy" id="1382802"/>
    <lineage>
        <taxon>Bacteria</taxon>
        <taxon>Pseudomonadati</taxon>
        <taxon>Pseudomonadota</taxon>
        <taxon>Alphaproteobacteria</taxon>
        <taxon>Rhodobacterales</taxon>
        <taxon>Paracoccaceae</taxon>
        <taxon>Halodurantibacterium</taxon>
    </lineage>
</organism>
<evidence type="ECO:0000256" key="2">
    <source>
        <dbReference type="ARBA" id="ARBA00005695"/>
    </source>
</evidence>
<evidence type="ECO:0000256" key="3">
    <source>
        <dbReference type="ARBA" id="ARBA00022729"/>
    </source>
</evidence>
<feature type="domain" description="Solute-binding protein family 5" evidence="5">
    <location>
        <begin position="78"/>
        <end position="443"/>
    </location>
</feature>
<reference evidence="7" key="1">
    <citation type="journal article" date="2019" name="Int. J. Syst. Evol. Microbiol.">
        <title>The Global Catalogue of Microorganisms (GCM) 10K type strain sequencing project: providing services to taxonomists for standard genome sequencing and annotation.</title>
        <authorList>
            <consortium name="The Broad Institute Genomics Platform"/>
            <consortium name="The Broad Institute Genome Sequencing Center for Infectious Disease"/>
            <person name="Wu L."/>
            <person name="Ma J."/>
        </authorList>
    </citation>
    <scope>NUCLEOTIDE SEQUENCE [LARGE SCALE GENOMIC DNA]</scope>
    <source>
        <strain evidence="7">CGMCC 4.7242</strain>
    </source>
</reference>
<comment type="caution">
    <text evidence="6">The sequence shown here is derived from an EMBL/GenBank/DDBJ whole genome shotgun (WGS) entry which is preliminary data.</text>
</comment>
<dbReference type="Pfam" id="PF00496">
    <property type="entry name" value="SBP_bac_5"/>
    <property type="match status" value="1"/>
</dbReference>
<feature type="signal peptide" evidence="4">
    <location>
        <begin position="1"/>
        <end position="33"/>
    </location>
</feature>
<dbReference type="PIRSF" id="PIRSF002741">
    <property type="entry name" value="MppA"/>
    <property type="match status" value="1"/>
</dbReference>
<proteinExistence type="inferred from homology"/>
<dbReference type="EMBL" id="JBHUGH010000002">
    <property type="protein sequence ID" value="MFD1910953.1"/>
    <property type="molecule type" value="Genomic_DNA"/>
</dbReference>
<dbReference type="Gene3D" id="3.90.76.10">
    <property type="entry name" value="Dipeptide-binding Protein, Domain 1"/>
    <property type="match status" value="1"/>
</dbReference>
<dbReference type="InterPro" id="IPR039424">
    <property type="entry name" value="SBP_5"/>
</dbReference>
<dbReference type="PANTHER" id="PTHR30290">
    <property type="entry name" value="PERIPLASMIC BINDING COMPONENT OF ABC TRANSPORTER"/>
    <property type="match status" value="1"/>
</dbReference>
<dbReference type="InterPro" id="IPR030678">
    <property type="entry name" value="Peptide/Ni-bd"/>
</dbReference>
<gene>
    <name evidence="6" type="ORF">ACFSGJ_01835</name>
</gene>
<dbReference type="SUPFAM" id="SSF53850">
    <property type="entry name" value="Periplasmic binding protein-like II"/>
    <property type="match status" value="1"/>
</dbReference>
<dbReference type="Gene3D" id="3.10.105.10">
    <property type="entry name" value="Dipeptide-binding Protein, Domain 3"/>
    <property type="match status" value="1"/>
</dbReference>
<dbReference type="CDD" id="cd08517">
    <property type="entry name" value="PBP2_NikA_DppA_OppA_like_13"/>
    <property type="match status" value="1"/>
</dbReference>
<evidence type="ECO:0000313" key="7">
    <source>
        <dbReference type="Proteomes" id="UP001597353"/>
    </source>
</evidence>
<sequence length="531" mass="59377">MKNSSPRRLRPLPTSLAALVLALGMATGQTAQADNVLVVAIPGDVPVINSGITTDIASSHMSGQVYSTLVRLDPQGGVIPSLAREWEISEDGLTYTFHLYEGIEWHDGQPFSAEDVAWSLWNINKEFNGPSSGLLEAVESIEAPDPLTVVFHLEYPYPPLLRGLAYFNSSAILPKHIYDTDVSPLENPANLAPIGTGPFIFREYARGSHITFDRNPDYHLEGLPHADRLIFQIIPNDTTRALALQSEQVDFIPYYAMPLGEVETLRNDPRVEVEFAKRMIAGIYMAFLNTRHEALGKREVRQALYYALNREEMLEKAGFGYGRVSAGPISSEQRVFYTDDVPRYDYDPARAEAMLDEAGYPRGADGKRFSLRVSYDLKEGPMNNAAQLMRSYFAAIGVDLVIQGMESGAWRDSAFTKWDFDITMGSFSTGPDPAVGVERLYVCRNIEPLMARNASGYCNPELDEILAEAGREGDEARRVELYHQVQTILAEDAPHWWLWDRFYPIAFNAELDGILDDLTGYGALETARWKE</sequence>
<evidence type="ECO:0000259" key="5">
    <source>
        <dbReference type="Pfam" id="PF00496"/>
    </source>
</evidence>
<name>A0ABW4S1K0_9RHOB</name>
<comment type="subcellular location">
    <subcellularLocation>
        <location evidence="1">Periplasm</location>
    </subcellularLocation>
</comment>
<dbReference type="InterPro" id="IPR000914">
    <property type="entry name" value="SBP_5_dom"/>
</dbReference>
<evidence type="ECO:0000313" key="6">
    <source>
        <dbReference type="EMBL" id="MFD1910953.1"/>
    </source>
</evidence>
<evidence type="ECO:0000256" key="4">
    <source>
        <dbReference type="SAM" id="SignalP"/>
    </source>
</evidence>
<keyword evidence="7" id="KW-1185">Reference proteome</keyword>
<accession>A0ABW4S1K0</accession>